<evidence type="ECO:0000313" key="4">
    <source>
        <dbReference type="Proteomes" id="UP000683925"/>
    </source>
</evidence>
<dbReference type="PANTHER" id="PTHR22847">
    <property type="entry name" value="WD40 REPEAT PROTEIN"/>
    <property type="match status" value="1"/>
</dbReference>
<evidence type="ECO:0000313" key="3">
    <source>
        <dbReference type="EMBL" id="CAD8215167.1"/>
    </source>
</evidence>
<sequence length="388" mass="45607">MFQHKDHEFNQLIYSIKEYEENQIRSYHNISSQNYQKFLVHPTALGEEHILYGSNSLHLLVQMKVDLREESFRNEFEWSEITHSKWRNLKINELNKLMVIVIFDQVVGYEQRKQKNYNKTKEHGQKYSVKNFWIYGILKQENKYQQQQCLYLFIMFLSDNKILAFGSNDSSICLQDVSKKQQRFQLKGHYVTVYSAYFSTDGTTLASGGDQFYSFIRYIVRIQKHQVKWLNQINQFMLFFSDNTILACSSFGSFQSLGFENRIIISQLDGQTNHVQSVSFLMALHQHLVVMIALLVYKEKLWSFSCDYSISQQDVKTGQQKAKFDGREDAVYSVNFSSSRNKLASGGYDTSISLCEDKRIESEIKWSCQLCLVSLFLSCWYLISTQEL</sequence>
<keyword evidence="1" id="KW-0853">WD repeat</keyword>
<comment type="caution">
    <text evidence="3">The sequence shown here is derived from an EMBL/GenBank/DDBJ whole genome shotgun (WGS) entry which is preliminary data.</text>
</comment>
<keyword evidence="2" id="KW-0677">Repeat</keyword>
<accession>A0A8S1YQ40</accession>
<dbReference type="GO" id="GO:1990234">
    <property type="term" value="C:transferase complex"/>
    <property type="evidence" value="ECO:0007669"/>
    <property type="project" value="UniProtKB-ARBA"/>
</dbReference>
<reference evidence="3" key="1">
    <citation type="submission" date="2021-01" db="EMBL/GenBank/DDBJ databases">
        <authorList>
            <consortium name="Genoscope - CEA"/>
            <person name="William W."/>
        </authorList>
    </citation>
    <scope>NUCLEOTIDE SEQUENCE</scope>
</reference>
<gene>
    <name evidence="3" type="ORF">POCTA_138.1.T2100016</name>
</gene>
<dbReference type="Proteomes" id="UP000683925">
    <property type="component" value="Unassembled WGS sequence"/>
</dbReference>
<dbReference type="AlphaFoldDB" id="A0A8S1YQ40"/>
<protein>
    <submittedName>
        <fullName evidence="3">Uncharacterized protein</fullName>
    </submittedName>
</protein>
<proteinExistence type="predicted"/>
<evidence type="ECO:0000256" key="1">
    <source>
        <dbReference type="ARBA" id="ARBA00022574"/>
    </source>
</evidence>
<evidence type="ECO:0000256" key="2">
    <source>
        <dbReference type="ARBA" id="ARBA00022737"/>
    </source>
</evidence>
<dbReference type="EMBL" id="CAJJDP010000214">
    <property type="protein sequence ID" value="CAD8215167.1"/>
    <property type="molecule type" value="Genomic_DNA"/>
</dbReference>
<dbReference type="InterPro" id="IPR001680">
    <property type="entry name" value="WD40_rpt"/>
</dbReference>
<organism evidence="3 4">
    <name type="scientific">Paramecium octaurelia</name>
    <dbReference type="NCBI Taxonomy" id="43137"/>
    <lineage>
        <taxon>Eukaryota</taxon>
        <taxon>Sar</taxon>
        <taxon>Alveolata</taxon>
        <taxon>Ciliophora</taxon>
        <taxon>Intramacronucleata</taxon>
        <taxon>Oligohymenophorea</taxon>
        <taxon>Peniculida</taxon>
        <taxon>Parameciidae</taxon>
        <taxon>Paramecium</taxon>
    </lineage>
</organism>
<dbReference type="Pfam" id="PF00400">
    <property type="entry name" value="WD40"/>
    <property type="match status" value="2"/>
</dbReference>
<name>A0A8S1YQ40_PAROT</name>
<dbReference type="PANTHER" id="PTHR22847:SF637">
    <property type="entry name" value="WD REPEAT DOMAIN 5B"/>
    <property type="match status" value="1"/>
</dbReference>
<dbReference type="SMART" id="SM00320">
    <property type="entry name" value="WD40"/>
    <property type="match status" value="3"/>
</dbReference>
<keyword evidence="4" id="KW-1185">Reference proteome</keyword>